<organism evidence="2 3">
    <name type="scientific">Novosphingobium aquae</name>
    <dbReference type="NCBI Taxonomy" id="3133435"/>
    <lineage>
        <taxon>Bacteria</taxon>
        <taxon>Pseudomonadati</taxon>
        <taxon>Pseudomonadota</taxon>
        <taxon>Alphaproteobacteria</taxon>
        <taxon>Sphingomonadales</taxon>
        <taxon>Sphingomonadaceae</taxon>
        <taxon>Novosphingobium</taxon>
    </lineage>
</organism>
<dbReference type="PANTHER" id="PTHR34846:SF5">
    <property type="entry name" value="CARBOXYMUCONOLACTONE DECARBOXYLASE-LIKE DOMAIN-CONTAINING PROTEIN"/>
    <property type="match status" value="1"/>
</dbReference>
<evidence type="ECO:0000313" key="2">
    <source>
        <dbReference type="EMBL" id="MEJ6011745.1"/>
    </source>
</evidence>
<evidence type="ECO:0000313" key="3">
    <source>
        <dbReference type="Proteomes" id="UP001379235"/>
    </source>
</evidence>
<dbReference type="Pfam" id="PF02627">
    <property type="entry name" value="CMD"/>
    <property type="match status" value="1"/>
</dbReference>
<dbReference type="PANTHER" id="PTHR34846">
    <property type="entry name" value="4-CARBOXYMUCONOLACTONE DECARBOXYLASE FAMILY PROTEIN (AFU_ORTHOLOGUE AFUA_6G11590)"/>
    <property type="match status" value="1"/>
</dbReference>
<gene>
    <name evidence="2" type="ORF">WG900_17675</name>
</gene>
<dbReference type="EMBL" id="JBBHJY010000010">
    <property type="protein sequence ID" value="MEJ6011745.1"/>
    <property type="molecule type" value="Genomic_DNA"/>
</dbReference>
<dbReference type="SUPFAM" id="SSF69118">
    <property type="entry name" value="AhpD-like"/>
    <property type="match status" value="1"/>
</dbReference>
<dbReference type="InterPro" id="IPR003779">
    <property type="entry name" value="CMD-like"/>
</dbReference>
<comment type="caution">
    <text evidence="2">The sequence shown here is derived from an EMBL/GenBank/DDBJ whole genome shotgun (WGS) entry which is preliminary data.</text>
</comment>
<dbReference type="RefSeq" id="WP_339969263.1">
    <property type="nucleotide sequence ID" value="NZ_JBBHJY010000010.1"/>
</dbReference>
<reference evidence="2 3" key="1">
    <citation type="submission" date="2024-03" db="EMBL/GenBank/DDBJ databases">
        <authorList>
            <person name="Jo J.-H."/>
        </authorList>
    </citation>
    <scope>NUCLEOTIDE SEQUENCE [LARGE SCALE GENOMIC DNA]</scope>
    <source>
        <strain evidence="2 3">AS3R-12</strain>
    </source>
</reference>
<feature type="domain" description="Carboxymuconolactone decarboxylase-like" evidence="1">
    <location>
        <begin position="60"/>
        <end position="136"/>
    </location>
</feature>
<dbReference type="Proteomes" id="UP001379235">
    <property type="component" value="Unassembled WGS sequence"/>
</dbReference>
<name>A0ABU8SCP3_9SPHN</name>
<evidence type="ECO:0000259" key="1">
    <source>
        <dbReference type="Pfam" id="PF02627"/>
    </source>
</evidence>
<accession>A0ABU8SCP3</accession>
<proteinExistence type="predicted"/>
<dbReference type="InterPro" id="IPR029032">
    <property type="entry name" value="AhpD-like"/>
</dbReference>
<sequence length="193" mass="22195">MTDKPKMPMGSQRQPSIAREEWTDEVLDLFGVLEGDWGRENGSKYNYTHWLANHPVLGTKFMQFNLELTTGVFQPRLRELIVLRVSNRFKSEYEWNLHVQISAQYGIGPEQIAAVQVGPSDPLWTEAERLCLRATDALCDKNDIDDDLWAALAAEFDRKELIELLFLVGTYSMLAWILKSVRLPSEDLKAAWH</sequence>
<keyword evidence="3" id="KW-1185">Reference proteome</keyword>
<protein>
    <submittedName>
        <fullName evidence="2">Carboxymuconolactone decarboxylase family protein</fullName>
    </submittedName>
</protein>
<dbReference type="Gene3D" id="1.20.1290.10">
    <property type="entry name" value="AhpD-like"/>
    <property type="match status" value="1"/>
</dbReference>